<proteinExistence type="predicted"/>
<evidence type="ECO:0000313" key="3">
    <source>
        <dbReference type="Proteomes" id="UP000638981"/>
    </source>
</evidence>
<keyword evidence="3" id="KW-1185">Reference proteome</keyword>
<organism evidence="2 3">
    <name type="scientific">Neogemmobacter tilapiae</name>
    <dbReference type="NCBI Taxonomy" id="875041"/>
    <lineage>
        <taxon>Bacteria</taxon>
        <taxon>Pseudomonadati</taxon>
        <taxon>Pseudomonadota</taxon>
        <taxon>Alphaproteobacteria</taxon>
        <taxon>Rhodobacterales</taxon>
        <taxon>Paracoccaceae</taxon>
        <taxon>Neogemmobacter</taxon>
    </lineage>
</organism>
<dbReference type="Proteomes" id="UP000638981">
    <property type="component" value="Unassembled WGS sequence"/>
</dbReference>
<feature type="transmembrane region" description="Helical" evidence="1">
    <location>
        <begin position="73"/>
        <end position="96"/>
    </location>
</feature>
<dbReference type="AlphaFoldDB" id="A0A918WPJ9"/>
<keyword evidence="1" id="KW-1133">Transmembrane helix</keyword>
<reference evidence="2" key="1">
    <citation type="journal article" date="2014" name="Int. J. Syst. Evol. Microbiol.">
        <title>Complete genome sequence of Corynebacterium casei LMG S-19264T (=DSM 44701T), isolated from a smear-ripened cheese.</title>
        <authorList>
            <consortium name="US DOE Joint Genome Institute (JGI-PGF)"/>
            <person name="Walter F."/>
            <person name="Albersmeier A."/>
            <person name="Kalinowski J."/>
            <person name="Ruckert C."/>
        </authorList>
    </citation>
    <scope>NUCLEOTIDE SEQUENCE</scope>
    <source>
        <strain evidence="2">KCTC 23310</strain>
    </source>
</reference>
<evidence type="ECO:0000313" key="2">
    <source>
        <dbReference type="EMBL" id="GHC65775.1"/>
    </source>
</evidence>
<dbReference type="RefSeq" id="WP_189413144.1">
    <property type="nucleotide sequence ID" value="NZ_BMYJ01000013.1"/>
</dbReference>
<accession>A0A918WPJ9</accession>
<evidence type="ECO:0000256" key="1">
    <source>
        <dbReference type="SAM" id="Phobius"/>
    </source>
</evidence>
<feature type="transmembrane region" description="Helical" evidence="1">
    <location>
        <begin position="102"/>
        <end position="122"/>
    </location>
</feature>
<sequence length="128" mass="13771">MNIGYLLSSLGSALTFALHVWGGGPEFLEPFLTTLSDPRLRAMSVILWHAVSLGLGLQAMAMLWLARNPSRPLGLFIAAGHLGWAALFLIVGQTMLGTVWDLMQWTIFLVLTGLSLWGALTAPARPAG</sequence>
<keyword evidence="1" id="KW-0812">Transmembrane</keyword>
<feature type="transmembrane region" description="Helical" evidence="1">
    <location>
        <begin position="46"/>
        <end position="66"/>
    </location>
</feature>
<gene>
    <name evidence="2" type="ORF">GCM10007315_32970</name>
</gene>
<name>A0A918WPJ9_9RHOB</name>
<protein>
    <submittedName>
        <fullName evidence="2">Uncharacterized protein</fullName>
    </submittedName>
</protein>
<keyword evidence="1" id="KW-0472">Membrane</keyword>
<comment type="caution">
    <text evidence="2">The sequence shown here is derived from an EMBL/GenBank/DDBJ whole genome shotgun (WGS) entry which is preliminary data.</text>
</comment>
<dbReference type="EMBL" id="BMYJ01000013">
    <property type="protein sequence ID" value="GHC65775.1"/>
    <property type="molecule type" value="Genomic_DNA"/>
</dbReference>
<reference evidence="2" key="2">
    <citation type="submission" date="2020-09" db="EMBL/GenBank/DDBJ databases">
        <authorList>
            <person name="Sun Q."/>
            <person name="Kim S."/>
        </authorList>
    </citation>
    <scope>NUCLEOTIDE SEQUENCE</scope>
    <source>
        <strain evidence="2">KCTC 23310</strain>
    </source>
</reference>